<protein>
    <submittedName>
        <fullName evidence="6">PfkB domain protein</fullName>
    </submittedName>
</protein>
<dbReference type="InterPro" id="IPR052700">
    <property type="entry name" value="Carb_kinase_PfkB-like"/>
</dbReference>
<dbReference type="PANTHER" id="PTHR43320">
    <property type="entry name" value="SUGAR KINASE"/>
    <property type="match status" value="1"/>
</dbReference>
<dbReference type="STRING" id="897.B2D07_00710"/>
<dbReference type="PROSITE" id="PS00584">
    <property type="entry name" value="PFKB_KINASES_2"/>
    <property type="match status" value="1"/>
</dbReference>
<dbReference type="InterPro" id="IPR002173">
    <property type="entry name" value="Carboh/pur_kinase_PfkB_CS"/>
</dbReference>
<evidence type="ECO:0000256" key="1">
    <source>
        <dbReference type="ARBA" id="ARBA00010688"/>
    </source>
</evidence>
<feature type="domain" description="Carbohydrate kinase PfkB" evidence="5">
    <location>
        <begin position="61"/>
        <end position="317"/>
    </location>
</feature>
<dbReference type="PANTHER" id="PTHR43320:SF3">
    <property type="entry name" value="CARBOHYDRATE KINASE PFKB DOMAIN-CONTAINING PROTEIN"/>
    <property type="match status" value="1"/>
</dbReference>
<dbReference type="Proteomes" id="UP000014977">
    <property type="component" value="Unassembled WGS sequence"/>
</dbReference>
<evidence type="ECO:0000256" key="3">
    <source>
        <dbReference type="ARBA" id="ARBA00022777"/>
    </source>
</evidence>
<dbReference type="PATRIC" id="fig|1121405.3.peg.1905"/>
<dbReference type="OrthoDB" id="9813569at2"/>
<dbReference type="Gene3D" id="3.40.1190.20">
    <property type="match status" value="1"/>
</dbReference>
<evidence type="ECO:0000256" key="4">
    <source>
        <dbReference type="RuleBase" id="RU003704"/>
    </source>
</evidence>
<name>S7V2X1_DESML</name>
<dbReference type="InterPro" id="IPR011611">
    <property type="entry name" value="PfkB_dom"/>
</dbReference>
<evidence type="ECO:0000313" key="6">
    <source>
        <dbReference type="EMBL" id="EPR40829.1"/>
    </source>
</evidence>
<dbReference type="InterPro" id="IPR002139">
    <property type="entry name" value="Ribo/fructo_kinase"/>
</dbReference>
<dbReference type="PRINTS" id="PR00990">
    <property type="entry name" value="RIBOKINASE"/>
</dbReference>
<accession>S7V2X1</accession>
<dbReference type="AlphaFoldDB" id="S7V2X1"/>
<keyword evidence="7" id="KW-1185">Reference proteome</keyword>
<proteinExistence type="inferred from homology"/>
<evidence type="ECO:0000259" key="5">
    <source>
        <dbReference type="Pfam" id="PF00294"/>
    </source>
</evidence>
<organism evidence="6 7">
    <name type="scientific">Desulfococcus multivorans DSM 2059</name>
    <dbReference type="NCBI Taxonomy" id="1121405"/>
    <lineage>
        <taxon>Bacteria</taxon>
        <taxon>Pseudomonadati</taxon>
        <taxon>Thermodesulfobacteriota</taxon>
        <taxon>Desulfobacteria</taxon>
        <taxon>Desulfobacterales</taxon>
        <taxon>Desulfococcaceae</taxon>
        <taxon>Desulfococcus</taxon>
    </lineage>
</organism>
<comment type="caution">
    <text evidence="6">The sequence shown here is derived from an EMBL/GenBank/DDBJ whole genome shotgun (WGS) entry which is preliminary data.</text>
</comment>
<dbReference type="SUPFAM" id="SSF53613">
    <property type="entry name" value="Ribokinase-like"/>
    <property type="match status" value="1"/>
</dbReference>
<dbReference type="eggNOG" id="COG0524">
    <property type="taxonomic scope" value="Bacteria"/>
</dbReference>
<keyword evidence="2 4" id="KW-0808">Transferase</keyword>
<keyword evidence="3 4" id="KW-0418">Kinase</keyword>
<dbReference type="EMBL" id="ATHJ01000080">
    <property type="protein sequence ID" value="EPR40829.1"/>
    <property type="molecule type" value="Genomic_DNA"/>
</dbReference>
<dbReference type="Pfam" id="PF00294">
    <property type="entry name" value="PfkB"/>
    <property type="match status" value="1"/>
</dbReference>
<evidence type="ECO:0000313" key="7">
    <source>
        <dbReference type="Proteomes" id="UP000014977"/>
    </source>
</evidence>
<gene>
    <name evidence="6" type="ORF">dsmv_2332</name>
</gene>
<reference evidence="6 7" key="1">
    <citation type="journal article" date="2013" name="Genome Announc.">
        <title>Draft genome sequences for three mercury-methylating, sulfate-reducing bacteria.</title>
        <authorList>
            <person name="Brown S.D."/>
            <person name="Hurt R.A.Jr."/>
            <person name="Gilmour C.C."/>
            <person name="Elias D.A."/>
        </authorList>
    </citation>
    <scope>NUCLEOTIDE SEQUENCE [LARGE SCALE GENOMIC DNA]</scope>
    <source>
        <strain evidence="6 7">DSM 2059</strain>
    </source>
</reference>
<dbReference type="RefSeq" id="WP_020876763.1">
    <property type="nucleotide sequence ID" value="NZ_ATHJ01000080.1"/>
</dbReference>
<sequence length="356" mass="37473">MFRANSDCGVVVGIGSALVDILVHEAEDFVEKAGAVKGGMAYVDNRVIDDILMRVSKAPFFVSGGSACNTVIGVGRLGGRARFVGKSGNGNLAGLFESDLKNNNVEPLLFKSTALTGRVLSIITPDAQRSMLTYLGASAEAAPSDITTACFNDAAVVHVEGYLLFNKALILSALDTAKQVGARISLDLASFTVVRESKAFLADIVKQYVDILIANEDEAQAFTGYTDEKDAVKSLAQNCDIAVLKLGERGSLIAHDGDILEIAPRLDAPAVDTTGAGDLWASGFLYGLVNGLPLEKSGELGSLCGYEVCRVIGAKISDEGWQRIKAAMGSEFSVDLFPTDISGKGISDPPEAFCHP</sequence>
<dbReference type="GO" id="GO:0016301">
    <property type="term" value="F:kinase activity"/>
    <property type="evidence" value="ECO:0007669"/>
    <property type="project" value="UniProtKB-KW"/>
</dbReference>
<dbReference type="InterPro" id="IPR029056">
    <property type="entry name" value="Ribokinase-like"/>
</dbReference>
<dbReference type="CDD" id="cd01168">
    <property type="entry name" value="adenosine_kinase"/>
    <property type="match status" value="1"/>
</dbReference>
<comment type="similarity">
    <text evidence="1 4">Belongs to the carbohydrate kinase PfkB family.</text>
</comment>
<evidence type="ECO:0000256" key="2">
    <source>
        <dbReference type="ARBA" id="ARBA00022679"/>
    </source>
</evidence>